<dbReference type="PANTHER" id="PTHR38460:SF1">
    <property type="entry name" value="TAUTOMERASE YOLI-RELATED"/>
    <property type="match status" value="1"/>
</dbReference>
<dbReference type="STRING" id="886293.Sinac_4747"/>
<organism evidence="1 2">
    <name type="scientific">Singulisphaera acidiphila (strain ATCC BAA-1392 / DSM 18658 / VKM B-2454 / MOB10)</name>
    <dbReference type="NCBI Taxonomy" id="886293"/>
    <lineage>
        <taxon>Bacteria</taxon>
        <taxon>Pseudomonadati</taxon>
        <taxon>Planctomycetota</taxon>
        <taxon>Planctomycetia</taxon>
        <taxon>Isosphaerales</taxon>
        <taxon>Isosphaeraceae</taxon>
        <taxon>Singulisphaera</taxon>
    </lineage>
</organism>
<accession>L0DI49</accession>
<dbReference type="SUPFAM" id="SSF55331">
    <property type="entry name" value="Tautomerase/MIF"/>
    <property type="match status" value="1"/>
</dbReference>
<dbReference type="KEGG" id="saci:Sinac_4747"/>
<dbReference type="RefSeq" id="WP_015248031.1">
    <property type="nucleotide sequence ID" value="NC_019892.1"/>
</dbReference>
<evidence type="ECO:0000313" key="2">
    <source>
        <dbReference type="Proteomes" id="UP000010798"/>
    </source>
</evidence>
<keyword evidence="2" id="KW-1185">Reference proteome</keyword>
<sequence length="101" mass="10995">MIVGGVGVPANARFQVVSEHDADNFLFEAGYLGIDRGDDLVIVQITWNEGRSAGQKKKLFKAITEGLGKAPGIRPEDVFINLVDVRFENWSVGISEALYAS</sequence>
<dbReference type="PANTHER" id="PTHR38460">
    <property type="entry name" value="TAUTOMERASE YOLI-RELATED"/>
    <property type="match status" value="1"/>
</dbReference>
<dbReference type="eggNOG" id="COG1942">
    <property type="taxonomic scope" value="Bacteria"/>
</dbReference>
<dbReference type="HOGENOM" id="CLU_148073_0_0_0"/>
<gene>
    <name evidence="1" type="ordered locus">Sinac_4747</name>
</gene>
<dbReference type="Proteomes" id="UP000010798">
    <property type="component" value="Chromosome"/>
</dbReference>
<dbReference type="EMBL" id="CP003364">
    <property type="protein sequence ID" value="AGA28917.1"/>
    <property type="molecule type" value="Genomic_DNA"/>
</dbReference>
<evidence type="ECO:0000313" key="1">
    <source>
        <dbReference type="EMBL" id="AGA28917.1"/>
    </source>
</evidence>
<dbReference type="InterPro" id="IPR037479">
    <property type="entry name" value="Tauto_MSAD"/>
</dbReference>
<dbReference type="Pfam" id="PF14552">
    <property type="entry name" value="Tautomerase_2"/>
    <property type="match status" value="1"/>
</dbReference>
<dbReference type="AlphaFoldDB" id="L0DI49"/>
<protein>
    <submittedName>
        <fullName evidence="1">Uncharacterized protein, 4-oxalocrotonate tautomerase</fullName>
    </submittedName>
</protein>
<dbReference type="Gene3D" id="3.30.429.10">
    <property type="entry name" value="Macrophage Migration Inhibitory Factor"/>
    <property type="match status" value="1"/>
</dbReference>
<dbReference type="InterPro" id="IPR014347">
    <property type="entry name" value="Tautomerase/MIF_sf"/>
</dbReference>
<proteinExistence type="predicted"/>
<reference evidence="1 2" key="1">
    <citation type="submission" date="2012-02" db="EMBL/GenBank/DDBJ databases">
        <title>Complete sequence of chromosome of Singulisphaera acidiphila DSM 18658.</title>
        <authorList>
            <consortium name="US DOE Joint Genome Institute (JGI-PGF)"/>
            <person name="Lucas S."/>
            <person name="Copeland A."/>
            <person name="Lapidus A."/>
            <person name="Glavina del Rio T."/>
            <person name="Dalin E."/>
            <person name="Tice H."/>
            <person name="Bruce D."/>
            <person name="Goodwin L."/>
            <person name="Pitluck S."/>
            <person name="Peters L."/>
            <person name="Ovchinnikova G."/>
            <person name="Chertkov O."/>
            <person name="Kyrpides N."/>
            <person name="Mavromatis K."/>
            <person name="Ivanova N."/>
            <person name="Brettin T."/>
            <person name="Detter J.C."/>
            <person name="Han C."/>
            <person name="Larimer F."/>
            <person name="Land M."/>
            <person name="Hauser L."/>
            <person name="Markowitz V."/>
            <person name="Cheng J.-F."/>
            <person name="Hugenholtz P."/>
            <person name="Woyke T."/>
            <person name="Wu D."/>
            <person name="Tindall B."/>
            <person name="Pomrenke H."/>
            <person name="Brambilla E."/>
            <person name="Klenk H.-P."/>
            <person name="Eisen J.A."/>
        </authorList>
    </citation>
    <scope>NUCLEOTIDE SEQUENCE [LARGE SCALE GENOMIC DNA]</scope>
    <source>
        <strain evidence="2">ATCC BAA-1392 / DSM 18658 / VKM B-2454 / MOB10</strain>
    </source>
</reference>
<name>L0DI49_SINAD</name>
<dbReference type="OrthoDB" id="9804765at2"/>